<proteinExistence type="predicted"/>
<dbReference type="InterPro" id="IPR036641">
    <property type="entry name" value="HPT_dom_sf"/>
</dbReference>
<dbReference type="AlphaFoldDB" id="A0A9J6RIY9"/>
<sequence length="570" mass="62506">MSLDVAINLNSLKLVKEELGNTLAHASTEFEAFLANDDEPAHAEQALTAIQQVAGTFRLLEFPGAALLADEMATTLSALIDGKIKSNEAVLGAITHNLFVLPRYIEYIGIRKAALPSLLIPYINELRMVRKDALLPEYHFVGFEVSASPDLGEGDPQLSLLFNSIARLRHMYQVGFLGLISEKRPSPYFAQLILRALSRVDAMLVGHQGRELWYLAKGFASCWAASPLEPTLNRKRILSAIEGQFRQLLAKGEEALSQDNAQLKKDLLFIIANTDTDDACVQAIKQAYALPAMTMSNAQLAEQRERMYGPSLDTMESVVKVIKEEIRHTKDILEIASQNHAIQPDDHQSLQELVTRIADTLSMLNLSGPRALLQQELEHIKSWSQQSDGGESAAFHNTADTLLFIEGALSSLERREITVDELNNAGDDTRKKIIAESHLAEAQRVVLEEAEAGIALSKRAISSYVESNFDAGHIANIAVTLNTVRGGLLVLNYSRAAAILKSCGAFIDSHIHNKNASAHRHQLLETLADALISMEYYLGEVASGHKVNDKILSVAEESLAALGFEVEAVS</sequence>
<gene>
    <name evidence="2" type="ORF">O0V09_03330</name>
</gene>
<dbReference type="SUPFAM" id="SSF47226">
    <property type="entry name" value="Histidine-containing phosphotransfer domain, HPT domain"/>
    <property type="match status" value="1"/>
</dbReference>
<protein>
    <recommendedName>
        <fullName evidence="1">Scaffold protein FimL second domain-containing protein</fullName>
    </recommendedName>
</protein>
<evidence type="ECO:0000259" key="1">
    <source>
        <dbReference type="Pfam" id="PF26379"/>
    </source>
</evidence>
<keyword evidence="3" id="KW-1185">Reference proteome</keyword>
<dbReference type="RefSeq" id="WP_258330371.1">
    <property type="nucleotide sequence ID" value="NZ_JAPTGG010000002.1"/>
</dbReference>
<dbReference type="InterPro" id="IPR058661">
    <property type="entry name" value="FimL_2nd"/>
</dbReference>
<feature type="domain" description="Scaffold protein FimL second" evidence="1">
    <location>
        <begin position="165"/>
        <end position="298"/>
    </location>
</feature>
<dbReference type="Proteomes" id="UP001069090">
    <property type="component" value="Unassembled WGS sequence"/>
</dbReference>
<dbReference type="GO" id="GO:0000160">
    <property type="term" value="P:phosphorelay signal transduction system"/>
    <property type="evidence" value="ECO:0007669"/>
    <property type="project" value="InterPro"/>
</dbReference>
<comment type="caution">
    <text evidence="2">The sequence shown here is derived from an EMBL/GenBank/DDBJ whole genome shotgun (WGS) entry which is preliminary data.</text>
</comment>
<evidence type="ECO:0000313" key="3">
    <source>
        <dbReference type="Proteomes" id="UP001069090"/>
    </source>
</evidence>
<accession>A0A9J6RIY9</accession>
<dbReference type="Pfam" id="PF26379">
    <property type="entry name" value="FimL_2nd"/>
    <property type="match status" value="1"/>
</dbReference>
<dbReference type="EMBL" id="JAPTGG010000002">
    <property type="protein sequence ID" value="MCZ0864216.1"/>
    <property type="molecule type" value="Genomic_DNA"/>
</dbReference>
<evidence type="ECO:0000313" key="2">
    <source>
        <dbReference type="EMBL" id="MCZ0864216.1"/>
    </source>
</evidence>
<reference evidence="2 3" key="1">
    <citation type="submission" date="2022-12" db="EMBL/GenBank/DDBJ databases">
        <title>Dasania phycosphaerae sp. nov., isolated from particulate material of the south coast of Korea.</title>
        <authorList>
            <person name="Jiang Y."/>
        </authorList>
    </citation>
    <scope>NUCLEOTIDE SEQUENCE [LARGE SCALE GENOMIC DNA]</scope>
    <source>
        <strain evidence="2 3">GY-19</strain>
    </source>
</reference>
<name>A0A9J6RIY9_9GAMM</name>
<organism evidence="2 3">
    <name type="scientific">Dasania phycosphaerae</name>
    <dbReference type="NCBI Taxonomy" id="2950436"/>
    <lineage>
        <taxon>Bacteria</taxon>
        <taxon>Pseudomonadati</taxon>
        <taxon>Pseudomonadota</taxon>
        <taxon>Gammaproteobacteria</taxon>
        <taxon>Cellvibrionales</taxon>
        <taxon>Spongiibacteraceae</taxon>
        <taxon>Dasania</taxon>
    </lineage>
</organism>